<sequence>MKIEISAPGKTVLHGEHAVVYGKAAVAVSISLRTYLILDSHDEDKVLLTLKNLNVQKEWDLKDLNNFSHFNA</sequence>
<dbReference type="GO" id="GO:0005829">
    <property type="term" value="C:cytosol"/>
    <property type="evidence" value="ECO:0007669"/>
    <property type="project" value="TreeGrafter"/>
</dbReference>
<dbReference type="Proteomes" id="UP000054359">
    <property type="component" value="Unassembled WGS sequence"/>
</dbReference>
<protein>
    <submittedName>
        <fullName evidence="3">Mevalonate kinase</fullName>
    </submittedName>
</protein>
<keyword evidence="2 3" id="KW-0418">Kinase</keyword>
<dbReference type="GO" id="GO:0006695">
    <property type="term" value="P:cholesterol biosynthetic process"/>
    <property type="evidence" value="ECO:0007669"/>
    <property type="project" value="TreeGrafter"/>
</dbReference>
<dbReference type="OMA" id="RTWEVSG"/>
<dbReference type="OrthoDB" id="1652964at2759"/>
<dbReference type="STRING" id="407821.A0A087T701"/>
<proteinExistence type="predicted"/>
<reference evidence="3 4" key="1">
    <citation type="submission" date="2013-11" db="EMBL/GenBank/DDBJ databases">
        <title>Genome sequencing of Stegodyphus mimosarum.</title>
        <authorList>
            <person name="Bechsgaard J."/>
        </authorList>
    </citation>
    <scope>NUCLEOTIDE SEQUENCE [LARGE SCALE GENOMIC DNA]</scope>
</reference>
<dbReference type="Gene3D" id="3.30.230.10">
    <property type="match status" value="1"/>
</dbReference>
<dbReference type="SUPFAM" id="SSF54211">
    <property type="entry name" value="Ribosomal protein S5 domain 2-like"/>
    <property type="match status" value="1"/>
</dbReference>
<gene>
    <name evidence="3" type="ORF">X975_24026</name>
</gene>
<dbReference type="InterPro" id="IPR020568">
    <property type="entry name" value="Ribosomal_Su5_D2-typ_SF"/>
</dbReference>
<dbReference type="GO" id="GO:0005524">
    <property type="term" value="F:ATP binding"/>
    <property type="evidence" value="ECO:0007669"/>
    <property type="project" value="InterPro"/>
</dbReference>
<keyword evidence="1" id="KW-0808">Transferase</keyword>
<dbReference type="AlphaFoldDB" id="A0A087T701"/>
<name>A0A087T701_STEMI</name>
<dbReference type="EMBL" id="KK113720">
    <property type="protein sequence ID" value="KFM60890.1"/>
    <property type="molecule type" value="Genomic_DNA"/>
</dbReference>
<evidence type="ECO:0000256" key="2">
    <source>
        <dbReference type="ARBA" id="ARBA00022777"/>
    </source>
</evidence>
<accession>A0A087T701</accession>
<dbReference type="InterPro" id="IPR006205">
    <property type="entry name" value="Mev_gal_kin"/>
</dbReference>
<evidence type="ECO:0000313" key="3">
    <source>
        <dbReference type="EMBL" id="KFM60890.1"/>
    </source>
</evidence>
<keyword evidence="4" id="KW-1185">Reference proteome</keyword>
<feature type="non-terminal residue" evidence="3">
    <location>
        <position position="72"/>
    </location>
</feature>
<dbReference type="GO" id="GO:0019287">
    <property type="term" value="P:isopentenyl diphosphate biosynthetic process, mevalonate pathway"/>
    <property type="evidence" value="ECO:0007669"/>
    <property type="project" value="TreeGrafter"/>
</dbReference>
<dbReference type="PANTHER" id="PTHR43290:SF2">
    <property type="entry name" value="MEVALONATE KINASE"/>
    <property type="match status" value="1"/>
</dbReference>
<dbReference type="InterPro" id="IPR014721">
    <property type="entry name" value="Ribsml_uS5_D2-typ_fold_subgr"/>
</dbReference>
<dbReference type="PANTHER" id="PTHR43290">
    <property type="entry name" value="MEVALONATE KINASE"/>
    <property type="match status" value="1"/>
</dbReference>
<dbReference type="GO" id="GO:0004496">
    <property type="term" value="F:mevalonate kinase activity"/>
    <property type="evidence" value="ECO:0007669"/>
    <property type="project" value="InterPro"/>
</dbReference>
<organism evidence="3 4">
    <name type="scientific">Stegodyphus mimosarum</name>
    <name type="common">African social velvet spider</name>
    <dbReference type="NCBI Taxonomy" id="407821"/>
    <lineage>
        <taxon>Eukaryota</taxon>
        <taxon>Metazoa</taxon>
        <taxon>Ecdysozoa</taxon>
        <taxon>Arthropoda</taxon>
        <taxon>Chelicerata</taxon>
        <taxon>Arachnida</taxon>
        <taxon>Araneae</taxon>
        <taxon>Araneomorphae</taxon>
        <taxon>Entelegynae</taxon>
        <taxon>Eresoidea</taxon>
        <taxon>Eresidae</taxon>
        <taxon>Stegodyphus</taxon>
    </lineage>
</organism>
<evidence type="ECO:0000313" key="4">
    <source>
        <dbReference type="Proteomes" id="UP000054359"/>
    </source>
</evidence>
<evidence type="ECO:0000256" key="1">
    <source>
        <dbReference type="ARBA" id="ARBA00022679"/>
    </source>
</evidence>